<dbReference type="GO" id="GO:0005762">
    <property type="term" value="C:mitochondrial large ribosomal subunit"/>
    <property type="evidence" value="ECO:0007669"/>
    <property type="project" value="TreeGrafter"/>
</dbReference>
<dbReference type="InterPro" id="IPR051991">
    <property type="entry name" value="Mitoribosomal_protein_bL32"/>
</dbReference>
<gene>
    <name evidence="10" type="ORF">HNAJ_LOCUS9549</name>
</gene>
<comment type="subcellular location">
    <subcellularLocation>
        <location evidence="1">Mitochondrion</location>
    </subcellularLocation>
</comment>
<keyword evidence="3" id="KW-0809">Transit peptide</keyword>
<dbReference type="Pfam" id="PF01783">
    <property type="entry name" value="Ribosomal_L32p"/>
    <property type="match status" value="1"/>
</dbReference>
<protein>
    <recommendedName>
        <fullName evidence="7">Large ribosomal subunit protein bL32m</fullName>
    </recommendedName>
    <alternativeName>
        <fullName evidence="8">39S ribosomal protein L32, mitochondrial</fullName>
    </alternativeName>
</protein>
<evidence type="ECO:0000313" key="10">
    <source>
        <dbReference type="EMBL" id="VDO06096.1"/>
    </source>
</evidence>
<keyword evidence="4" id="KW-0689">Ribosomal protein</keyword>
<proteinExistence type="inferred from homology"/>
<accession>A0A0R3TPX3</accession>
<dbReference type="NCBIfam" id="TIGR01031">
    <property type="entry name" value="rpmF_bact"/>
    <property type="match status" value="1"/>
</dbReference>
<name>A0A0R3TPX3_RODNA</name>
<dbReference type="Proteomes" id="UP000278807">
    <property type="component" value="Unassembled WGS sequence"/>
</dbReference>
<evidence type="ECO:0000256" key="9">
    <source>
        <dbReference type="ARBA" id="ARBA00045766"/>
    </source>
</evidence>
<keyword evidence="6" id="KW-0687">Ribonucleoprotein</keyword>
<dbReference type="PANTHER" id="PTHR21026:SF2">
    <property type="entry name" value="LARGE RIBOSOMAL SUBUNIT PROTEIN BL32M"/>
    <property type="match status" value="1"/>
</dbReference>
<evidence type="ECO:0000313" key="12">
    <source>
        <dbReference type="WBParaSite" id="HNAJ_0000955401-mRNA-1"/>
    </source>
</evidence>
<comment type="similarity">
    <text evidence="2">Belongs to the bacterial ribosomal protein bL32 family.</text>
</comment>
<dbReference type="SUPFAM" id="SSF57829">
    <property type="entry name" value="Zn-binding ribosomal proteins"/>
    <property type="match status" value="1"/>
</dbReference>
<organism evidence="12">
    <name type="scientific">Rodentolepis nana</name>
    <name type="common">Dwarf tapeworm</name>
    <name type="synonym">Hymenolepis nana</name>
    <dbReference type="NCBI Taxonomy" id="102285"/>
    <lineage>
        <taxon>Eukaryota</taxon>
        <taxon>Metazoa</taxon>
        <taxon>Spiralia</taxon>
        <taxon>Lophotrochozoa</taxon>
        <taxon>Platyhelminthes</taxon>
        <taxon>Cestoda</taxon>
        <taxon>Eucestoda</taxon>
        <taxon>Cyclophyllidea</taxon>
        <taxon>Hymenolepididae</taxon>
        <taxon>Rodentolepis</taxon>
    </lineage>
</organism>
<evidence type="ECO:0000256" key="2">
    <source>
        <dbReference type="ARBA" id="ARBA00008560"/>
    </source>
</evidence>
<dbReference type="GO" id="GO:0003735">
    <property type="term" value="F:structural constituent of ribosome"/>
    <property type="evidence" value="ECO:0007669"/>
    <property type="project" value="InterPro"/>
</dbReference>
<dbReference type="GO" id="GO:0006412">
    <property type="term" value="P:translation"/>
    <property type="evidence" value="ECO:0007669"/>
    <property type="project" value="InterPro"/>
</dbReference>
<reference evidence="12" key="1">
    <citation type="submission" date="2017-02" db="UniProtKB">
        <authorList>
            <consortium name="WormBaseParasite"/>
        </authorList>
    </citation>
    <scope>IDENTIFICATION</scope>
</reference>
<comment type="function">
    <text evidence="9">Component of the mitochondrial large ribosomal subunit (mt-LSU). The mitochondrial ribosome (mitoribosome) is a large ribonucleoprotein complex responsible for the synthesis of proteins inside mitochondria.</text>
</comment>
<evidence type="ECO:0000256" key="3">
    <source>
        <dbReference type="ARBA" id="ARBA00022946"/>
    </source>
</evidence>
<dbReference type="WBParaSite" id="HNAJ_0000955401-mRNA-1">
    <property type="protein sequence ID" value="HNAJ_0000955401-mRNA-1"/>
    <property type="gene ID" value="HNAJ_0000955401"/>
</dbReference>
<evidence type="ECO:0000256" key="7">
    <source>
        <dbReference type="ARBA" id="ARBA00039935"/>
    </source>
</evidence>
<dbReference type="STRING" id="102285.A0A0R3TPX3"/>
<evidence type="ECO:0000256" key="1">
    <source>
        <dbReference type="ARBA" id="ARBA00004173"/>
    </source>
</evidence>
<dbReference type="PANTHER" id="PTHR21026">
    <property type="entry name" value="39S RIBOSOMAL PROTEIN L32, MITOCHONDRIAL"/>
    <property type="match status" value="1"/>
</dbReference>
<dbReference type="InterPro" id="IPR002677">
    <property type="entry name" value="Ribosomal_bL32"/>
</dbReference>
<keyword evidence="11" id="KW-1185">Reference proteome</keyword>
<sequence length="175" mass="20092">MRTFCSEILSRARFVINLISGRSAPELCLVGPQVAPIAAKLPDILNKINEFIYFAVPKKRHSIERRRMRKFLSFTMDKYKLRNDLTACQHCGSWHPRHSICVNCYDEVRRETNVLRASLNSLNGGLSTDQETQFLYDQEFSGKAGTFSHQIDKRKRPSWFPACLLGLPSTEPSKK</sequence>
<evidence type="ECO:0000256" key="8">
    <source>
        <dbReference type="ARBA" id="ARBA00042577"/>
    </source>
</evidence>
<keyword evidence="5" id="KW-0496">Mitochondrion</keyword>
<dbReference type="InterPro" id="IPR011332">
    <property type="entry name" value="Ribosomal_zn-bd"/>
</dbReference>
<evidence type="ECO:0000256" key="6">
    <source>
        <dbReference type="ARBA" id="ARBA00023274"/>
    </source>
</evidence>
<dbReference type="EMBL" id="UZAE01012652">
    <property type="protein sequence ID" value="VDO06096.1"/>
    <property type="molecule type" value="Genomic_DNA"/>
</dbReference>
<evidence type="ECO:0000256" key="5">
    <source>
        <dbReference type="ARBA" id="ARBA00023128"/>
    </source>
</evidence>
<evidence type="ECO:0000256" key="4">
    <source>
        <dbReference type="ARBA" id="ARBA00022980"/>
    </source>
</evidence>
<dbReference type="AlphaFoldDB" id="A0A0R3TPX3"/>
<reference evidence="10 11" key="2">
    <citation type="submission" date="2018-11" db="EMBL/GenBank/DDBJ databases">
        <authorList>
            <consortium name="Pathogen Informatics"/>
        </authorList>
    </citation>
    <scope>NUCLEOTIDE SEQUENCE [LARGE SCALE GENOMIC DNA]</scope>
</reference>
<dbReference type="OrthoDB" id="2014905at2759"/>
<evidence type="ECO:0000313" key="11">
    <source>
        <dbReference type="Proteomes" id="UP000278807"/>
    </source>
</evidence>